<dbReference type="InterPro" id="IPR036237">
    <property type="entry name" value="Xyl_isomerase-like_sf"/>
</dbReference>
<dbReference type="OrthoDB" id="9786584at2"/>
<proteinExistence type="predicted"/>
<dbReference type="AlphaFoldDB" id="A0A2D0N4U6"/>
<comment type="caution">
    <text evidence="3">The sequence shown here is derived from an EMBL/GenBank/DDBJ whole genome shotgun (WGS) entry which is preliminary data.</text>
</comment>
<dbReference type="PANTHER" id="PTHR43489:SF3">
    <property type="entry name" value="XYLOSE ISOMERASE DOMAIN PROTEIN TIM BARREL"/>
    <property type="match status" value="1"/>
</dbReference>
<dbReference type="Gene3D" id="3.20.20.150">
    <property type="entry name" value="Divalent-metal-dependent TIM barrel enzymes"/>
    <property type="match status" value="1"/>
</dbReference>
<accession>A0A2D0N4U6</accession>
<feature type="domain" description="Xylose isomerase-like TIM barrel" evidence="2">
    <location>
        <begin position="87"/>
        <end position="290"/>
    </location>
</feature>
<dbReference type="SUPFAM" id="SSF51658">
    <property type="entry name" value="Xylose isomerase-like"/>
    <property type="match status" value="1"/>
</dbReference>
<dbReference type="EMBL" id="PDUD01000031">
    <property type="protein sequence ID" value="PHN03562.1"/>
    <property type="molecule type" value="Genomic_DNA"/>
</dbReference>
<evidence type="ECO:0000256" key="1">
    <source>
        <dbReference type="ARBA" id="ARBA00023235"/>
    </source>
</evidence>
<dbReference type="InterPro" id="IPR013022">
    <property type="entry name" value="Xyl_isomerase-like_TIM-brl"/>
</dbReference>
<dbReference type="GO" id="GO:0016853">
    <property type="term" value="F:isomerase activity"/>
    <property type="evidence" value="ECO:0007669"/>
    <property type="project" value="UniProtKB-KW"/>
</dbReference>
<evidence type="ECO:0000313" key="4">
    <source>
        <dbReference type="Proteomes" id="UP000223913"/>
    </source>
</evidence>
<dbReference type="InterPro" id="IPR050417">
    <property type="entry name" value="Sugar_Epim/Isomerase"/>
</dbReference>
<dbReference type="RefSeq" id="WP_099153145.1">
    <property type="nucleotide sequence ID" value="NZ_PDUD01000031.1"/>
</dbReference>
<name>A0A2D0N4U6_FLAN2</name>
<keyword evidence="1 3" id="KW-0413">Isomerase</keyword>
<reference evidence="3 4" key="1">
    <citation type="submission" date="2017-10" db="EMBL/GenBank/DDBJ databases">
        <title>The draft genome sequence of Lewinella nigricans NBRC 102662.</title>
        <authorList>
            <person name="Wang K."/>
        </authorList>
    </citation>
    <scope>NUCLEOTIDE SEQUENCE [LARGE SCALE GENOMIC DNA]</scope>
    <source>
        <strain evidence="3 4">NBRC 102662</strain>
    </source>
</reference>
<sequence length="298" mass="32869">MITRREAIKNTAAGIGAIGLGLAACNTADGQAANSENEKEKSTMGMAKYQHSVCKWCYGDIPMEEFCERIQDIGIKSVEIIGPKDWEIAAKYGMTCAMGTDSFIRLPDCLNDPKNHAELLAGYTTLIDKAVEMGIPNLICFSGNRNGLDDETGLENCAVGLEPIVKIAEQKGVNIVMELLNSKVNHPDYQCDKTPWGVKLVDKVGSPNFKLLYDIYHMQIMEGDVIATIKKYKDYIAHYHTGGVPGRNEIDETQELYYPAIMKAIAEMGYEGFVGQEFVPTWDDPIAALRHGVETCTV</sequence>
<evidence type="ECO:0000313" key="3">
    <source>
        <dbReference type="EMBL" id="PHN03562.1"/>
    </source>
</evidence>
<evidence type="ECO:0000259" key="2">
    <source>
        <dbReference type="Pfam" id="PF01261"/>
    </source>
</evidence>
<gene>
    <name evidence="3" type="ORF">CRP01_26555</name>
</gene>
<dbReference type="Pfam" id="PF01261">
    <property type="entry name" value="AP_endonuc_2"/>
    <property type="match status" value="1"/>
</dbReference>
<keyword evidence="3" id="KW-0670">Pyruvate</keyword>
<organism evidence="3 4">
    <name type="scientific">Flavilitoribacter nigricans (strain ATCC 23147 / DSM 23189 / NBRC 102662 / NCIMB 1420 / SS-2)</name>
    <name type="common">Lewinella nigricans</name>
    <dbReference type="NCBI Taxonomy" id="1122177"/>
    <lineage>
        <taxon>Bacteria</taxon>
        <taxon>Pseudomonadati</taxon>
        <taxon>Bacteroidota</taxon>
        <taxon>Saprospiria</taxon>
        <taxon>Saprospirales</taxon>
        <taxon>Lewinellaceae</taxon>
        <taxon>Flavilitoribacter</taxon>
    </lineage>
</organism>
<dbReference type="Proteomes" id="UP000223913">
    <property type="component" value="Unassembled WGS sequence"/>
</dbReference>
<dbReference type="PANTHER" id="PTHR43489">
    <property type="entry name" value="ISOMERASE"/>
    <property type="match status" value="1"/>
</dbReference>
<dbReference type="PROSITE" id="PS51257">
    <property type="entry name" value="PROKAR_LIPOPROTEIN"/>
    <property type="match status" value="1"/>
</dbReference>
<keyword evidence="4" id="KW-1185">Reference proteome</keyword>
<protein>
    <submittedName>
        <fullName evidence="3">Hydroxypyruvate isomerase</fullName>
    </submittedName>
</protein>